<dbReference type="PANTHER" id="PTHR43132:SF6">
    <property type="entry name" value="HTH-TYPE TRANSCRIPTIONAL REPRESSOR CZRA"/>
    <property type="match status" value="1"/>
</dbReference>
<dbReference type="GO" id="GO:0003700">
    <property type="term" value="F:DNA-binding transcription factor activity"/>
    <property type="evidence" value="ECO:0007669"/>
    <property type="project" value="InterPro"/>
</dbReference>
<dbReference type="InterPro" id="IPR001845">
    <property type="entry name" value="HTH_ArsR_DNA-bd_dom"/>
</dbReference>
<evidence type="ECO:0000313" key="6">
    <source>
        <dbReference type="Proteomes" id="UP000432715"/>
    </source>
</evidence>
<sequence length="134" mass="15331">MGKDCSFELKCLEGHVCTNNDKCSSEEALQKLKGEMPEDVFFLRLEELFKAMGSQTRLKIIFALMEANELCVEHLADMVNISVSAVSHQLKGLRQLRLVKTRKQAQSVYYSLDDEHISLLFNTARTHLFEEDGF</sequence>
<dbReference type="Gene3D" id="1.10.10.10">
    <property type="entry name" value="Winged helix-like DNA-binding domain superfamily/Winged helix DNA-binding domain"/>
    <property type="match status" value="1"/>
</dbReference>
<dbReference type="CDD" id="cd00090">
    <property type="entry name" value="HTH_ARSR"/>
    <property type="match status" value="1"/>
</dbReference>
<evidence type="ECO:0000256" key="2">
    <source>
        <dbReference type="ARBA" id="ARBA00023125"/>
    </source>
</evidence>
<keyword evidence="6" id="KW-1185">Reference proteome</keyword>
<protein>
    <submittedName>
        <fullName evidence="5">Winged helix-turn-helix transcriptional regulator</fullName>
    </submittedName>
</protein>
<accession>A0A6I0F8R5</accession>
<dbReference type="InterPro" id="IPR036388">
    <property type="entry name" value="WH-like_DNA-bd_sf"/>
</dbReference>
<dbReference type="EMBL" id="WBZC01000055">
    <property type="protein sequence ID" value="KAB3531765.1"/>
    <property type="molecule type" value="Genomic_DNA"/>
</dbReference>
<dbReference type="SMART" id="SM00418">
    <property type="entry name" value="HTH_ARSR"/>
    <property type="match status" value="1"/>
</dbReference>
<evidence type="ECO:0000259" key="4">
    <source>
        <dbReference type="PROSITE" id="PS50987"/>
    </source>
</evidence>
<dbReference type="NCBIfam" id="NF033788">
    <property type="entry name" value="HTH_metalloreg"/>
    <property type="match status" value="1"/>
</dbReference>
<evidence type="ECO:0000313" key="5">
    <source>
        <dbReference type="EMBL" id="KAB3531765.1"/>
    </source>
</evidence>
<dbReference type="AlphaFoldDB" id="A0A6I0F8R5"/>
<dbReference type="GO" id="GO:0003677">
    <property type="term" value="F:DNA binding"/>
    <property type="evidence" value="ECO:0007669"/>
    <property type="project" value="UniProtKB-KW"/>
</dbReference>
<dbReference type="InterPro" id="IPR036390">
    <property type="entry name" value="WH_DNA-bd_sf"/>
</dbReference>
<keyword evidence="3" id="KW-0804">Transcription</keyword>
<dbReference type="PRINTS" id="PR00778">
    <property type="entry name" value="HTHARSR"/>
</dbReference>
<gene>
    <name evidence="5" type="ORF">F8154_12510</name>
</gene>
<comment type="caution">
    <text evidence="5">The sequence shown here is derived from an EMBL/GenBank/DDBJ whole genome shotgun (WGS) entry which is preliminary data.</text>
</comment>
<keyword evidence="2" id="KW-0238">DNA-binding</keyword>
<evidence type="ECO:0000256" key="1">
    <source>
        <dbReference type="ARBA" id="ARBA00023015"/>
    </source>
</evidence>
<dbReference type="Pfam" id="PF01022">
    <property type="entry name" value="HTH_5"/>
    <property type="match status" value="1"/>
</dbReference>
<dbReference type="InterPro" id="IPR051011">
    <property type="entry name" value="Metal_resp_trans_reg"/>
</dbReference>
<dbReference type="PROSITE" id="PS50987">
    <property type="entry name" value="HTH_ARSR_2"/>
    <property type="match status" value="1"/>
</dbReference>
<dbReference type="PANTHER" id="PTHR43132">
    <property type="entry name" value="ARSENICAL RESISTANCE OPERON REPRESSOR ARSR-RELATED"/>
    <property type="match status" value="1"/>
</dbReference>
<dbReference type="OrthoDB" id="9794330at2"/>
<name>A0A6I0F8R5_9FIRM</name>
<dbReference type="RefSeq" id="WP_151861957.1">
    <property type="nucleotide sequence ID" value="NZ_WBZC01000055.1"/>
</dbReference>
<reference evidence="5 6" key="1">
    <citation type="submission" date="2019-10" db="EMBL/GenBank/DDBJ databases">
        <title>Alkaliphilus serpentinus sp. nov. and Alkaliphilus pronyensis sp. nov., two novel anaerobic alkaliphilic species isolated from the serpentinized-hosted hydrothermal field of the Prony Bay (New Caledonia).</title>
        <authorList>
            <person name="Postec A."/>
        </authorList>
    </citation>
    <scope>NUCLEOTIDE SEQUENCE [LARGE SCALE GENOMIC DNA]</scope>
    <source>
        <strain evidence="5 6">LacV</strain>
    </source>
</reference>
<proteinExistence type="predicted"/>
<keyword evidence="1" id="KW-0805">Transcription regulation</keyword>
<evidence type="ECO:0000256" key="3">
    <source>
        <dbReference type="ARBA" id="ARBA00023163"/>
    </source>
</evidence>
<dbReference type="InterPro" id="IPR011991">
    <property type="entry name" value="ArsR-like_HTH"/>
</dbReference>
<dbReference type="Proteomes" id="UP000432715">
    <property type="component" value="Unassembled WGS sequence"/>
</dbReference>
<organism evidence="5 6">
    <name type="scientific">Alkaliphilus pronyensis</name>
    <dbReference type="NCBI Taxonomy" id="1482732"/>
    <lineage>
        <taxon>Bacteria</taxon>
        <taxon>Bacillati</taxon>
        <taxon>Bacillota</taxon>
        <taxon>Clostridia</taxon>
        <taxon>Peptostreptococcales</taxon>
        <taxon>Natronincolaceae</taxon>
        <taxon>Alkaliphilus</taxon>
    </lineage>
</organism>
<feature type="domain" description="HTH arsR-type" evidence="4">
    <location>
        <begin position="37"/>
        <end position="132"/>
    </location>
</feature>
<dbReference type="SUPFAM" id="SSF46785">
    <property type="entry name" value="Winged helix' DNA-binding domain"/>
    <property type="match status" value="1"/>
</dbReference>